<gene>
    <name evidence="7" type="primary">proA</name>
    <name evidence="9" type="ORF">SAMN05443663_102339</name>
</gene>
<dbReference type="InterPro" id="IPR000965">
    <property type="entry name" value="GPR_dom"/>
</dbReference>
<evidence type="ECO:0000256" key="2">
    <source>
        <dbReference type="ARBA" id="ARBA00022605"/>
    </source>
</evidence>
<dbReference type="InterPro" id="IPR015590">
    <property type="entry name" value="Aldehyde_DH_dom"/>
</dbReference>
<dbReference type="GO" id="GO:0004350">
    <property type="term" value="F:glutamate-5-semialdehyde dehydrogenase activity"/>
    <property type="evidence" value="ECO:0007669"/>
    <property type="project" value="UniProtKB-UniRule"/>
</dbReference>
<keyword evidence="5 7" id="KW-0560">Oxidoreductase</keyword>
<protein>
    <recommendedName>
        <fullName evidence="7">Gamma-glutamyl phosphate reductase</fullName>
        <shortName evidence="7">GPR</shortName>
        <ecNumber evidence="7">1.2.1.41</ecNumber>
    </recommendedName>
    <alternativeName>
        <fullName evidence="7">Glutamate-5-semialdehyde dehydrogenase</fullName>
    </alternativeName>
    <alternativeName>
        <fullName evidence="7">Glutamyl-gamma-semialdehyde dehydrogenase</fullName>
        <shortName evidence="7">GSA dehydrogenase</shortName>
    </alternativeName>
</protein>
<keyword evidence="2 7" id="KW-0028">Amino-acid biosynthesis</keyword>
<dbReference type="OrthoDB" id="9809970at2"/>
<dbReference type="InterPro" id="IPR016163">
    <property type="entry name" value="Ald_DH_C"/>
</dbReference>
<proteinExistence type="inferred from homology"/>
<dbReference type="CDD" id="cd07079">
    <property type="entry name" value="ALDH_F18-19_ProA-GPR"/>
    <property type="match status" value="1"/>
</dbReference>
<evidence type="ECO:0000256" key="4">
    <source>
        <dbReference type="ARBA" id="ARBA00022857"/>
    </source>
</evidence>
<dbReference type="EC" id="1.2.1.41" evidence="7"/>
<feature type="domain" description="Aldehyde dehydrogenase" evidence="8">
    <location>
        <begin position="19"/>
        <end position="286"/>
    </location>
</feature>
<dbReference type="GO" id="GO:0050661">
    <property type="term" value="F:NADP binding"/>
    <property type="evidence" value="ECO:0007669"/>
    <property type="project" value="InterPro"/>
</dbReference>
<evidence type="ECO:0000259" key="8">
    <source>
        <dbReference type="Pfam" id="PF00171"/>
    </source>
</evidence>
<dbReference type="GO" id="GO:0055129">
    <property type="term" value="P:L-proline biosynthetic process"/>
    <property type="evidence" value="ECO:0007669"/>
    <property type="project" value="UniProtKB-UniRule"/>
</dbReference>
<dbReference type="UniPathway" id="UPA00098">
    <property type="reaction ID" value="UER00360"/>
</dbReference>
<dbReference type="GO" id="GO:0005737">
    <property type="term" value="C:cytoplasm"/>
    <property type="evidence" value="ECO:0007669"/>
    <property type="project" value="UniProtKB-SubCell"/>
</dbReference>
<keyword evidence="7" id="KW-0963">Cytoplasm</keyword>
<keyword evidence="3 7" id="KW-0641">Proline biosynthesis</keyword>
<dbReference type="InterPro" id="IPR016161">
    <property type="entry name" value="Ald_DH/histidinol_DH"/>
</dbReference>
<evidence type="ECO:0000256" key="7">
    <source>
        <dbReference type="HAMAP-Rule" id="MF_00412"/>
    </source>
</evidence>
<evidence type="ECO:0000256" key="1">
    <source>
        <dbReference type="ARBA" id="ARBA00004985"/>
    </source>
</evidence>
<dbReference type="SUPFAM" id="SSF53720">
    <property type="entry name" value="ALDH-like"/>
    <property type="match status" value="1"/>
</dbReference>
<dbReference type="PIRSF" id="PIRSF000151">
    <property type="entry name" value="GPR"/>
    <property type="match status" value="1"/>
</dbReference>
<dbReference type="NCBIfam" id="TIGR00407">
    <property type="entry name" value="proA"/>
    <property type="match status" value="1"/>
</dbReference>
<dbReference type="PANTHER" id="PTHR11063">
    <property type="entry name" value="GLUTAMATE SEMIALDEHYDE DEHYDROGENASE"/>
    <property type="match status" value="1"/>
</dbReference>
<dbReference type="InterPro" id="IPR016162">
    <property type="entry name" value="Ald_DH_N"/>
</dbReference>
<organism evidence="9 10">
    <name type="scientific">Flavobacterium defluvii</name>
    <dbReference type="NCBI Taxonomy" id="370979"/>
    <lineage>
        <taxon>Bacteria</taxon>
        <taxon>Pseudomonadati</taxon>
        <taxon>Bacteroidota</taxon>
        <taxon>Flavobacteriia</taxon>
        <taxon>Flavobacteriales</taxon>
        <taxon>Flavobacteriaceae</taxon>
        <taxon>Flavobacterium</taxon>
    </lineage>
</organism>
<dbReference type="STRING" id="370979.SAMN05443663_102339"/>
<comment type="similarity">
    <text evidence="7">Belongs to the gamma-glutamyl phosphate reductase family.</text>
</comment>
<evidence type="ECO:0000256" key="6">
    <source>
        <dbReference type="ARBA" id="ARBA00049024"/>
    </source>
</evidence>
<dbReference type="NCBIfam" id="NF001221">
    <property type="entry name" value="PRK00197.1"/>
    <property type="match status" value="1"/>
</dbReference>
<sequence>MNKVSIKKKQPKNNQPLEIMKPLSIETRNAVLQTMAKLVEQERNEIILTNQEDLADYDGSDLAMEERLKVDDKKVDEMILSLNQLASQEDPVGVERFHFTHDNGIKVVNKTAAFGTILIIYESRPDVTIEAGGIAFKSGNKILLKGGKESLKSNLKIVSFWHKALEENGVSKDWVEYLNYNRTETQAFLEKPTQKVDLIVPRGGEKLIEFVKAHATCPVIVSGRGNNFVYVHEDADTDLALKVILNAKTAKISACNALDKVLISSKLPNFEGFTAMLIEALVESKVEVIVDKSLANFENTKTLQNEDIWYEEFLDYKIVIGTIDSQDHAIDMINKYCGGHSAAIITRDDETAQQFMESIDAAAVYQNASTRFTDGGQFGLGGELAISTDKLHQRGPIGLQHLVTNKWYVYGEGQIR</sequence>
<evidence type="ECO:0000256" key="3">
    <source>
        <dbReference type="ARBA" id="ARBA00022650"/>
    </source>
</evidence>
<dbReference type="HAMAP" id="MF_00412">
    <property type="entry name" value="ProA"/>
    <property type="match status" value="1"/>
</dbReference>
<comment type="function">
    <text evidence="7">Catalyzes the NADPH-dependent reduction of L-glutamate 5-phosphate into L-glutamate 5-semialdehyde and phosphate. The product spontaneously undergoes cyclization to form 1-pyrroline-5-carboxylate.</text>
</comment>
<dbReference type="AlphaFoldDB" id="A0A1M5ICG0"/>
<comment type="subcellular location">
    <subcellularLocation>
        <location evidence="7">Cytoplasm</location>
    </subcellularLocation>
</comment>
<dbReference type="EMBL" id="FQWC01000002">
    <property type="protein sequence ID" value="SHG25453.1"/>
    <property type="molecule type" value="Genomic_DNA"/>
</dbReference>
<keyword evidence="10" id="KW-1185">Reference proteome</keyword>
<accession>A0A1M5ICG0</accession>
<name>A0A1M5ICG0_9FLAO</name>
<comment type="pathway">
    <text evidence="1 7">Amino-acid biosynthesis; L-proline biosynthesis; L-glutamate 5-semialdehyde from L-glutamate: step 2/2.</text>
</comment>
<keyword evidence="4 7" id="KW-0521">NADP</keyword>
<evidence type="ECO:0000313" key="9">
    <source>
        <dbReference type="EMBL" id="SHG25453.1"/>
    </source>
</evidence>
<feature type="domain" description="Aldehyde dehydrogenase" evidence="8">
    <location>
        <begin position="318"/>
        <end position="379"/>
    </location>
</feature>
<dbReference type="Gene3D" id="3.40.605.10">
    <property type="entry name" value="Aldehyde Dehydrogenase, Chain A, domain 1"/>
    <property type="match status" value="1"/>
</dbReference>
<reference evidence="10" key="1">
    <citation type="submission" date="2016-11" db="EMBL/GenBank/DDBJ databases">
        <authorList>
            <person name="Varghese N."/>
            <person name="Submissions S."/>
        </authorList>
    </citation>
    <scope>NUCLEOTIDE SEQUENCE [LARGE SCALE GENOMIC DNA]</scope>
    <source>
        <strain evidence="10">DSM 17963</strain>
    </source>
</reference>
<dbReference type="Gene3D" id="3.40.309.10">
    <property type="entry name" value="Aldehyde Dehydrogenase, Chain A, domain 2"/>
    <property type="match status" value="1"/>
</dbReference>
<evidence type="ECO:0000256" key="5">
    <source>
        <dbReference type="ARBA" id="ARBA00023002"/>
    </source>
</evidence>
<dbReference type="Proteomes" id="UP000184071">
    <property type="component" value="Unassembled WGS sequence"/>
</dbReference>
<evidence type="ECO:0000313" key="10">
    <source>
        <dbReference type="Proteomes" id="UP000184071"/>
    </source>
</evidence>
<dbReference type="InterPro" id="IPR012134">
    <property type="entry name" value="Glu-5-SA_DH"/>
</dbReference>
<comment type="catalytic activity">
    <reaction evidence="6 7">
        <text>L-glutamate 5-semialdehyde + phosphate + NADP(+) = L-glutamyl 5-phosphate + NADPH + H(+)</text>
        <dbReference type="Rhea" id="RHEA:19541"/>
        <dbReference type="ChEBI" id="CHEBI:15378"/>
        <dbReference type="ChEBI" id="CHEBI:43474"/>
        <dbReference type="ChEBI" id="CHEBI:57783"/>
        <dbReference type="ChEBI" id="CHEBI:58066"/>
        <dbReference type="ChEBI" id="CHEBI:58274"/>
        <dbReference type="ChEBI" id="CHEBI:58349"/>
        <dbReference type="EC" id="1.2.1.41"/>
    </reaction>
</comment>
<dbReference type="Pfam" id="PF00171">
    <property type="entry name" value="Aldedh"/>
    <property type="match status" value="2"/>
</dbReference>
<dbReference type="PANTHER" id="PTHR11063:SF8">
    <property type="entry name" value="DELTA-1-PYRROLINE-5-CARBOXYLATE SYNTHASE"/>
    <property type="match status" value="1"/>
</dbReference>